<evidence type="ECO:0000313" key="1">
    <source>
        <dbReference type="EMBL" id="KDR24956.1"/>
    </source>
</evidence>
<comment type="caution">
    <text evidence="1">The sequence shown here is derived from an EMBL/GenBank/DDBJ whole genome shotgun (WGS) entry which is preliminary data.</text>
</comment>
<sequence>MQERSYLVSTIGKSVTYSDENEANIADERGLVAIWANTLFAFVGLKLNDRDRNVITPRLTFGTPINGSESIAGHDSLLISDQG</sequence>
<dbReference type="Proteomes" id="UP000027451">
    <property type="component" value="Unassembled WGS sequence"/>
</dbReference>
<reference evidence="1 2" key="1">
    <citation type="submission" date="2014-03" db="EMBL/GenBank/DDBJ databases">
        <title>Draft Genome Sequences of Four Burkholderia Strains.</title>
        <authorList>
            <person name="Liu X.Y."/>
            <person name="Li C.X."/>
            <person name="Xu J.H."/>
        </authorList>
    </citation>
    <scope>NUCLEOTIDE SEQUENCE [LARGE SCALE GENOMIC DNA]</scope>
    <source>
        <strain evidence="1 2">OP-1</strain>
    </source>
</reference>
<accession>A0A656QCI5</accession>
<gene>
    <name evidence="1" type="ORF">BG60_33175</name>
</gene>
<protein>
    <submittedName>
        <fullName evidence="1">Uncharacterized protein</fullName>
    </submittedName>
</protein>
<keyword evidence="2" id="KW-1185">Reference proteome</keyword>
<proteinExistence type="predicted"/>
<organism evidence="1 2">
    <name type="scientific">Caballeronia zhejiangensis</name>
    <dbReference type="NCBI Taxonomy" id="871203"/>
    <lineage>
        <taxon>Bacteria</taxon>
        <taxon>Pseudomonadati</taxon>
        <taxon>Pseudomonadota</taxon>
        <taxon>Betaproteobacteria</taxon>
        <taxon>Burkholderiales</taxon>
        <taxon>Burkholderiaceae</taxon>
        <taxon>Caballeronia</taxon>
    </lineage>
</organism>
<dbReference type="AlphaFoldDB" id="A0A656QCI5"/>
<dbReference type="EMBL" id="JFHD01000060">
    <property type="protein sequence ID" value="KDR24956.1"/>
    <property type="molecule type" value="Genomic_DNA"/>
</dbReference>
<name>A0A656QCI5_9BURK</name>
<evidence type="ECO:0000313" key="2">
    <source>
        <dbReference type="Proteomes" id="UP000027451"/>
    </source>
</evidence>